<keyword evidence="5" id="KW-0670">Pyruvate</keyword>
<evidence type="ECO:0000256" key="3">
    <source>
        <dbReference type="ARBA" id="ARBA00022679"/>
    </source>
</evidence>
<keyword evidence="3 5" id="KW-0808">Transferase</keyword>
<dbReference type="AlphaFoldDB" id="A0A0P7Y7A8"/>
<evidence type="ECO:0000313" key="6">
    <source>
        <dbReference type="Proteomes" id="UP000050497"/>
    </source>
</evidence>
<proteinExistence type="predicted"/>
<evidence type="ECO:0000256" key="1">
    <source>
        <dbReference type="ARBA" id="ARBA00001933"/>
    </source>
</evidence>
<dbReference type="GO" id="GO:0047304">
    <property type="term" value="F:2-aminoethylphosphonate-pyruvate transaminase activity"/>
    <property type="evidence" value="ECO:0007669"/>
    <property type="project" value="UniProtKB-EC"/>
</dbReference>
<evidence type="ECO:0000256" key="4">
    <source>
        <dbReference type="ARBA" id="ARBA00022898"/>
    </source>
</evidence>
<comment type="cofactor">
    <cofactor evidence="1">
        <name>pyridoxal 5'-phosphate</name>
        <dbReference type="ChEBI" id="CHEBI:597326"/>
    </cofactor>
</comment>
<protein>
    <submittedName>
        <fullName evidence="5">2-aminoethylphosphonate-pyruvate transaminase</fullName>
        <ecNumber evidence="5">2.6.1.37</ecNumber>
    </submittedName>
</protein>
<accession>A0A0P7Y7A8</accession>
<dbReference type="Proteomes" id="UP000050497">
    <property type="component" value="Unassembled WGS sequence"/>
</dbReference>
<evidence type="ECO:0000313" key="5">
    <source>
        <dbReference type="EMBL" id="KPQ10128.1"/>
    </source>
</evidence>
<dbReference type="PANTHER" id="PTHR42778">
    <property type="entry name" value="2-AMINOETHYLPHOSPHONATE--PYRUVATE TRANSAMINASE"/>
    <property type="match status" value="1"/>
</dbReference>
<dbReference type="Gene3D" id="3.40.640.10">
    <property type="entry name" value="Type I PLP-dependent aspartate aminotransferase-like (Major domain)"/>
    <property type="match status" value="1"/>
</dbReference>
<comment type="caution">
    <text evidence="5">The sequence shown here is derived from an EMBL/GenBank/DDBJ whole genome shotgun (WGS) entry which is preliminary data.</text>
</comment>
<sequence length="111" mass="11736">MLPESARPDDKTLASMLSDRGRLLVLDAMSSFGALPLDLRATRAAAVVAASGKCLESIPGAGFVLVDREAMRRVSHKAPSVALDLLRTVAQLRTKGTMAPHAAGSSDRHTR</sequence>
<gene>
    <name evidence="5" type="primary">phnW</name>
    <name evidence="5" type="ORF">HLUCCO17_11845</name>
</gene>
<dbReference type="OrthoDB" id="9766472at2"/>
<organism evidence="5 6">
    <name type="scientific">Saliniramus fredricksonii</name>
    <dbReference type="NCBI Taxonomy" id="1653334"/>
    <lineage>
        <taxon>Bacteria</taxon>
        <taxon>Pseudomonadati</taxon>
        <taxon>Pseudomonadota</taxon>
        <taxon>Alphaproteobacteria</taxon>
        <taxon>Hyphomicrobiales</taxon>
        <taxon>Salinarimonadaceae</taxon>
        <taxon>Saliniramus</taxon>
    </lineage>
</organism>
<dbReference type="PANTHER" id="PTHR42778:SF1">
    <property type="entry name" value="2-AMINOETHYLPHOSPHONATE--PYRUVATE TRANSAMINASE"/>
    <property type="match status" value="1"/>
</dbReference>
<dbReference type="InterPro" id="IPR015424">
    <property type="entry name" value="PyrdxlP-dep_Trfase"/>
</dbReference>
<dbReference type="EC" id="2.6.1.37" evidence="5"/>
<dbReference type="SUPFAM" id="SSF53383">
    <property type="entry name" value="PLP-dependent transferases"/>
    <property type="match status" value="1"/>
</dbReference>
<keyword evidence="2 5" id="KW-0032">Aminotransferase</keyword>
<dbReference type="InterPro" id="IPR015421">
    <property type="entry name" value="PyrdxlP-dep_Trfase_major"/>
</dbReference>
<dbReference type="RefSeq" id="WP_074443631.1">
    <property type="nucleotide sequence ID" value="NZ_FMBM01000001.1"/>
</dbReference>
<dbReference type="PATRIC" id="fig|1653334.4.peg.345"/>
<reference evidence="5 6" key="1">
    <citation type="submission" date="2015-09" db="EMBL/GenBank/DDBJ databases">
        <title>Identification and resolution of microdiversity through metagenomic sequencing of parallel consortia.</title>
        <authorList>
            <person name="Nelson W.C."/>
            <person name="Romine M.F."/>
            <person name="Lindemann S.R."/>
        </authorList>
    </citation>
    <scope>NUCLEOTIDE SEQUENCE [LARGE SCALE GENOMIC DNA]</scope>
    <source>
        <strain evidence="5">HL-109</strain>
    </source>
</reference>
<evidence type="ECO:0000256" key="2">
    <source>
        <dbReference type="ARBA" id="ARBA00022576"/>
    </source>
</evidence>
<keyword evidence="4" id="KW-0663">Pyridoxal phosphate</keyword>
<dbReference type="EMBL" id="LJSX01000018">
    <property type="protein sequence ID" value="KPQ10128.1"/>
    <property type="molecule type" value="Genomic_DNA"/>
</dbReference>
<name>A0A0P7Y7A8_9HYPH</name>